<dbReference type="Proteomes" id="UP000243686">
    <property type="component" value="Unassembled WGS sequence"/>
</dbReference>
<keyword evidence="3" id="KW-1185">Reference proteome</keyword>
<gene>
    <name evidence="2" type="ORF">X801_02279</name>
</gene>
<feature type="region of interest" description="Disordered" evidence="1">
    <location>
        <begin position="222"/>
        <end position="307"/>
    </location>
</feature>
<proteinExistence type="predicted"/>
<feature type="non-terminal residue" evidence="2">
    <location>
        <position position="307"/>
    </location>
</feature>
<sequence length="307" mass="34038">MRLFNDVYRGDEIEDVDGTAHCTDWNKFTMETVQHRQQNQVVGLGRPTSLLTAPPAYQHRQTHSFGTGITDGPWRRGEVICAGKVDHNLVDHGNFRLLSHNGIRRPGRGRNSWWSRGRRRPNYSSHYAGSPVYPPAGAGQPRGQIVYRNALRRTWNASMPQCLQHCGLAGQTGSTDDGFIDDTLLTDINQFSLHESSSDYFEIYDQSESVAVIQKRHLTSTASSDALDEADQQDQIKHPLGKSENCVSKLDESLVKGGSSGLGERPEDGYDEQQESRQDLKPAALGDSNLTDDTDPSLDLKSDDLAG</sequence>
<evidence type="ECO:0000256" key="1">
    <source>
        <dbReference type="SAM" id="MobiDB-lite"/>
    </source>
</evidence>
<evidence type="ECO:0000313" key="3">
    <source>
        <dbReference type="Proteomes" id="UP000243686"/>
    </source>
</evidence>
<protein>
    <submittedName>
        <fullName evidence="2">Uncharacterized protein</fullName>
    </submittedName>
</protein>
<dbReference type="EMBL" id="KV891980">
    <property type="protein sequence ID" value="OON21819.1"/>
    <property type="molecule type" value="Genomic_DNA"/>
</dbReference>
<feature type="compositionally biased region" description="Basic and acidic residues" evidence="1">
    <location>
        <begin position="264"/>
        <end position="280"/>
    </location>
</feature>
<dbReference type="AlphaFoldDB" id="A0A1S8X516"/>
<name>A0A1S8X516_OPIVI</name>
<evidence type="ECO:0000313" key="2">
    <source>
        <dbReference type="EMBL" id="OON21819.1"/>
    </source>
</evidence>
<organism evidence="2 3">
    <name type="scientific">Opisthorchis viverrini</name>
    <name type="common">Southeast Asian liver fluke</name>
    <dbReference type="NCBI Taxonomy" id="6198"/>
    <lineage>
        <taxon>Eukaryota</taxon>
        <taxon>Metazoa</taxon>
        <taxon>Spiralia</taxon>
        <taxon>Lophotrochozoa</taxon>
        <taxon>Platyhelminthes</taxon>
        <taxon>Trematoda</taxon>
        <taxon>Digenea</taxon>
        <taxon>Opisthorchiida</taxon>
        <taxon>Opisthorchiata</taxon>
        <taxon>Opisthorchiidae</taxon>
        <taxon>Opisthorchis</taxon>
    </lineage>
</organism>
<feature type="compositionally biased region" description="Basic and acidic residues" evidence="1">
    <location>
        <begin position="298"/>
        <end position="307"/>
    </location>
</feature>
<reference evidence="2 3" key="1">
    <citation type="submission" date="2015-03" db="EMBL/GenBank/DDBJ databases">
        <title>Draft genome of the nematode, Opisthorchis viverrini.</title>
        <authorList>
            <person name="Mitreva M."/>
        </authorList>
    </citation>
    <scope>NUCLEOTIDE SEQUENCE [LARGE SCALE GENOMIC DNA]</scope>
    <source>
        <strain evidence="2">Khon Kaen</strain>
    </source>
</reference>
<accession>A0A1S8X516</accession>